<protein>
    <recommendedName>
        <fullName evidence="4">Protein kinase domain-containing protein</fullName>
    </recommendedName>
</protein>
<dbReference type="GO" id="GO:0005634">
    <property type="term" value="C:nucleus"/>
    <property type="evidence" value="ECO:0007669"/>
    <property type="project" value="TreeGrafter"/>
</dbReference>
<feature type="binding site" evidence="3">
    <location>
        <position position="253"/>
    </location>
    <ligand>
        <name>ATP</name>
        <dbReference type="ChEBI" id="CHEBI:30616"/>
    </ligand>
</feature>
<dbReference type="InterPro" id="IPR017441">
    <property type="entry name" value="Protein_kinase_ATP_BS"/>
</dbReference>
<dbReference type="GO" id="GO:0044773">
    <property type="term" value="P:mitotic DNA damage checkpoint signaling"/>
    <property type="evidence" value="ECO:0007669"/>
    <property type="project" value="TreeGrafter"/>
</dbReference>
<organism evidence="5 6">
    <name type="scientific">Epicoccum nigrum</name>
    <name type="common">Soil fungus</name>
    <name type="synonym">Epicoccum purpurascens</name>
    <dbReference type="NCBI Taxonomy" id="105696"/>
    <lineage>
        <taxon>Eukaryota</taxon>
        <taxon>Fungi</taxon>
        <taxon>Dikarya</taxon>
        <taxon>Ascomycota</taxon>
        <taxon>Pezizomycotina</taxon>
        <taxon>Dothideomycetes</taxon>
        <taxon>Pleosporomycetidae</taxon>
        <taxon>Pleosporales</taxon>
        <taxon>Pleosporineae</taxon>
        <taxon>Didymellaceae</taxon>
        <taxon>Epicoccum</taxon>
    </lineage>
</organism>
<dbReference type="PROSITE" id="PS00107">
    <property type="entry name" value="PROTEIN_KINASE_ATP"/>
    <property type="match status" value="1"/>
</dbReference>
<dbReference type="PROSITE" id="PS50011">
    <property type="entry name" value="PROTEIN_KINASE_DOM"/>
    <property type="match status" value="1"/>
</dbReference>
<reference evidence="5 6" key="1">
    <citation type="journal article" date="2017" name="Genome Announc.">
        <title>Genome sequence of the saprophytic ascomycete Epicoccum nigrum ICMP 19927 strain isolated from New Zealand.</title>
        <authorList>
            <person name="Fokin M."/>
            <person name="Fleetwood D."/>
            <person name="Weir B.S."/>
            <person name="Villas-Boas S.G."/>
        </authorList>
    </citation>
    <scope>NUCLEOTIDE SEQUENCE [LARGE SCALE GENOMIC DNA]</scope>
    <source>
        <strain evidence="5 6">ICMP 19927</strain>
    </source>
</reference>
<accession>A0A1Y2LTY6</accession>
<dbReference type="GO" id="GO:0004674">
    <property type="term" value="F:protein serine/threonine kinase activity"/>
    <property type="evidence" value="ECO:0007669"/>
    <property type="project" value="TreeGrafter"/>
</dbReference>
<feature type="domain" description="Protein kinase" evidence="4">
    <location>
        <begin position="224"/>
        <end position="508"/>
    </location>
</feature>
<dbReference type="Pfam" id="PF00069">
    <property type="entry name" value="Pkinase"/>
    <property type="match status" value="1"/>
</dbReference>
<dbReference type="Proteomes" id="UP000193240">
    <property type="component" value="Unassembled WGS sequence"/>
</dbReference>
<dbReference type="EMBL" id="KZ107849">
    <property type="protein sequence ID" value="OSS47072.1"/>
    <property type="molecule type" value="Genomic_DNA"/>
</dbReference>
<keyword evidence="2 3" id="KW-0067">ATP-binding</keyword>
<evidence type="ECO:0000313" key="5">
    <source>
        <dbReference type="EMBL" id="OSS47072.1"/>
    </source>
</evidence>
<dbReference type="Gene3D" id="1.10.510.10">
    <property type="entry name" value="Transferase(Phosphotransferase) domain 1"/>
    <property type="match status" value="1"/>
</dbReference>
<keyword evidence="1 3" id="KW-0547">Nucleotide-binding</keyword>
<dbReference type="InterPro" id="IPR008271">
    <property type="entry name" value="Ser/Thr_kinase_AS"/>
</dbReference>
<dbReference type="InParanoid" id="A0A1Y2LTY6"/>
<dbReference type="AlphaFoldDB" id="A0A1Y2LTY6"/>
<evidence type="ECO:0000313" key="6">
    <source>
        <dbReference type="Proteomes" id="UP000193240"/>
    </source>
</evidence>
<dbReference type="PANTHER" id="PTHR44167:SF24">
    <property type="entry name" value="SERINE_THREONINE-PROTEIN KINASE CHK2"/>
    <property type="match status" value="1"/>
</dbReference>
<dbReference type="GO" id="GO:0005524">
    <property type="term" value="F:ATP binding"/>
    <property type="evidence" value="ECO:0007669"/>
    <property type="project" value="UniProtKB-UniRule"/>
</dbReference>
<dbReference type="GO" id="GO:0005737">
    <property type="term" value="C:cytoplasm"/>
    <property type="evidence" value="ECO:0007669"/>
    <property type="project" value="TreeGrafter"/>
</dbReference>
<dbReference type="STRING" id="105696.A0A1Y2LTY6"/>
<proteinExistence type="predicted"/>
<dbReference type="PANTHER" id="PTHR44167">
    <property type="entry name" value="OVARIAN-SPECIFIC SERINE/THREONINE-PROTEIN KINASE LOK-RELATED"/>
    <property type="match status" value="1"/>
</dbReference>
<dbReference type="SUPFAM" id="SSF56112">
    <property type="entry name" value="Protein kinase-like (PK-like)"/>
    <property type="match status" value="1"/>
</dbReference>
<evidence type="ECO:0000259" key="4">
    <source>
        <dbReference type="PROSITE" id="PS50011"/>
    </source>
</evidence>
<evidence type="ECO:0000256" key="2">
    <source>
        <dbReference type="ARBA" id="ARBA00022840"/>
    </source>
</evidence>
<dbReference type="InterPro" id="IPR011009">
    <property type="entry name" value="Kinase-like_dom_sf"/>
</dbReference>
<dbReference type="Gene3D" id="3.30.200.20">
    <property type="entry name" value="Phosphorylase Kinase, domain 1"/>
    <property type="match status" value="1"/>
</dbReference>
<name>A0A1Y2LTY6_EPING</name>
<sequence>MQYVASTNEPSFLGGGLTTSEHVETLPSDGSGDVFFHGILSQEDGPHEALNPYTTQLLNRLEQLGHGFQSHTNNISFGEIPSNAIIRELDQHNFKTDGQGVRISKIDASNALTAFLSEEPLTERGVASIAGCMYTLGFLKSWYSNPRLYYIIDKMGRIDLFPKIIDADITDLWLPLHKRLVRKWMNDADIRTFIAYQELILDENIPANLQGRHFTLDNMDQLDLDRLMFLGAGGFGEVYSVQNRGNGRVYACKTMARPVRFDAHAEMMRNFKREIMGMRRVHHRHCVDLIASCTDTDSVTILSYPVADSGDLSTFLDANLNLDQLKILRHSVGCITSALAYLHSLNIRHDDLKPNNILIHGTNVLLTDFGFCLDSSDTGVTTTAGPPTHSTRRYSAPEVFNHSPRSRLTDIWSLGCVLADIVSRLLGHKLEDMRTFWSLHGSRIDSYAENPVATSAWFTRIQSSPGGWTSHWRTKIWLVSFIKLILLEKDRLKRPTAQEILTRLSSLLTTIPDMNRYGDLEPYWLGACCAPPMDHARVESIWRQPLFQPAVDILNIDSHLETIIIALDLSIVASKTQYDRKLDIKTLLCGENDLDILQGVAADLDLQIISDPKFNHCEFPDPVLLSLPFDVYARSLYLYPSRIGDVRSHALNLRYPGDAVETFDCYFFTAVLDFGAGSPGIVVPFIAMCFEPHITSGPWIYDPPLSSGDGS</sequence>
<dbReference type="SMART" id="SM00220">
    <property type="entry name" value="S_TKc"/>
    <property type="match status" value="1"/>
</dbReference>
<dbReference type="CDD" id="cd00180">
    <property type="entry name" value="PKc"/>
    <property type="match status" value="1"/>
</dbReference>
<evidence type="ECO:0000256" key="1">
    <source>
        <dbReference type="ARBA" id="ARBA00022741"/>
    </source>
</evidence>
<gene>
    <name evidence="5" type="ORF">B5807_09813</name>
</gene>
<keyword evidence="6" id="KW-1185">Reference proteome</keyword>
<dbReference type="InterPro" id="IPR000719">
    <property type="entry name" value="Prot_kinase_dom"/>
</dbReference>
<evidence type="ECO:0000256" key="3">
    <source>
        <dbReference type="PROSITE-ProRule" id="PRU10141"/>
    </source>
</evidence>
<dbReference type="PROSITE" id="PS00108">
    <property type="entry name" value="PROTEIN_KINASE_ST"/>
    <property type="match status" value="1"/>
</dbReference>